<dbReference type="PANTHER" id="PTHR37822">
    <property type="entry name" value="SPORE PHOTOPRODUCT LYASE-RELATED"/>
    <property type="match status" value="1"/>
</dbReference>
<name>A0ABV0A0I5_9HYPH</name>
<evidence type="ECO:0000313" key="2">
    <source>
        <dbReference type="Proteomes" id="UP001407347"/>
    </source>
</evidence>
<dbReference type="Gene3D" id="3.40.50.12110">
    <property type="match status" value="1"/>
</dbReference>
<keyword evidence="1" id="KW-0456">Lyase</keyword>
<evidence type="ECO:0000313" key="1">
    <source>
        <dbReference type="EMBL" id="MEN3236981.1"/>
    </source>
</evidence>
<protein>
    <submittedName>
        <fullName evidence="1">Spore photoproduct lyase family protein</fullName>
    </submittedName>
</protein>
<reference evidence="1 2" key="1">
    <citation type="journal article" date="2023" name="PLoS ONE">
        <title>Complete genome assembly of Hawai'i environmental nontuberculous mycobacteria reveals unexpected co-isolation with methylobacteria.</title>
        <authorList>
            <person name="Hendrix J."/>
            <person name="Epperson L.E."/>
            <person name="Tong E.I."/>
            <person name="Chan Y.L."/>
            <person name="Hasan N.A."/>
            <person name="Dawrs S.N."/>
            <person name="Norton G.J."/>
            <person name="Virdi R."/>
            <person name="Crooks J.L."/>
            <person name="Chan E.D."/>
            <person name="Honda J.R."/>
            <person name="Strong M."/>
        </authorList>
    </citation>
    <scope>NUCLEOTIDE SEQUENCE [LARGE SCALE GENOMIC DNA]</scope>
    <source>
        <strain evidence="1 2">NJH_HI04-1</strain>
    </source>
</reference>
<dbReference type="InterPro" id="IPR049539">
    <property type="entry name" value="SPL"/>
</dbReference>
<dbReference type="GO" id="GO:0016829">
    <property type="term" value="F:lyase activity"/>
    <property type="evidence" value="ECO:0007669"/>
    <property type="project" value="UniProtKB-KW"/>
</dbReference>
<sequence>MSNLLAIDTIYLEPAVAAYPLGREILERFGPARRIEVASHWNIPELHGNAGSVEDWVRIKRSTLVLGVKKGLASRPNGRSAHFIAPSSSNGCAMACAYCYVPRRKGYANPITLFVNTEAIGRAIARHAAGQGPLPAPDQIDDRHWVYDLGENGDLSVDAMASGGVRDLVGLFRGIPNAKASFATKFVNPDLLAYRPEGKTRIRFSLMPERIARVVDVRTSPMPERIAAIDAFVAAGYEVHVNFSPVILYEGWEEDWRALFRALEAGIGPAAKAQLKAEIIFLTHNAALHEVNLRWHPKAEALLWRPDIQETKRSEGGMENLRYRTGWKGRWLSRFKALLAEELPYCGVRYAF</sequence>
<dbReference type="RefSeq" id="WP_060850639.1">
    <property type="nucleotide sequence ID" value="NZ_JACWCT010000164.1"/>
</dbReference>
<dbReference type="Proteomes" id="UP001407347">
    <property type="component" value="Unassembled WGS sequence"/>
</dbReference>
<dbReference type="InterPro" id="IPR023805">
    <property type="entry name" value="Uncharacterised_Spl-rel"/>
</dbReference>
<organism evidence="1 2">
    <name type="scientific">Methylobacterium ajmalii</name>
    <dbReference type="NCBI Taxonomy" id="2738439"/>
    <lineage>
        <taxon>Bacteria</taxon>
        <taxon>Pseudomonadati</taxon>
        <taxon>Pseudomonadota</taxon>
        <taxon>Alphaproteobacteria</taxon>
        <taxon>Hyphomicrobiales</taxon>
        <taxon>Methylobacteriaceae</taxon>
        <taxon>Methylobacterium</taxon>
    </lineage>
</organism>
<dbReference type="PANTHER" id="PTHR37822:SF2">
    <property type="entry name" value="SPORE PHOTOPRODUCT LYASE"/>
    <property type="match status" value="1"/>
</dbReference>
<comment type="caution">
    <text evidence="1">The sequence shown here is derived from an EMBL/GenBank/DDBJ whole genome shotgun (WGS) entry which is preliminary data.</text>
</comment>
<dbReference type="Gene3D" id="3.80.30.30">
    <property type="match status" value="1"/>
</dbReference>
<dbReference type="EMBL" id="JAQYXP010000003">
    <property type="protein sequence ID" value="MEN3236981.1"/>
    <property type="molecule type" value="Genomic_DNA"/>
</dbReference>
<dbReference type="Pfam" id="PF20903">
    <property type="entry name" value="SPL"/>
    <property type="match status" value="1"/>
</dbReference>
<keyword evidence="2" id="KW-1185">Reference proteome</keyword>
<dbReference type="NCBIfam" id="TIGR03886">
    <property type="entry name" value="lyase_spl_fam"/>
    <property type="match status" value="1"/>
</dbReference>
<gene>
    <name evidence="1" type="ORF">PUR29_26070</name>
</gene>
<proteinExistence type="predicted"/>
<accession>A0ABV0A0I5</accession>